<comment type="subcellular location">
    <subcellularLocation>
        <location evidence="1">Nucleus</location>
    </subcellularLocation>
</comment>
<evidence type="ECO:0000313" key="12">
    <source>
        <dbReference type="Proteomes" id="UP000494206"/>
    </source>
</evidence>
<keyword evidence="7" id="KW-0234">DNA repair</keyword>
<keyword evidence="12" id="KW-1185">Reference proteome</keyword>
<evidence type="ECO:0000313" key="11">
    <source>
        <dbReference type="EMBL" id="CAB3401340.1"/>
    </source>
</evidence>
<dbReference type="Gene3D" id="3.40.50.300">
    <property type="entry name" value="P-loop containing nucleotide triphosphate hydrolases"/>
    <property type="match status" value="2"/>
</dbReference>
<protein>
    <submittedName>
        <fullName evidence="11">Uncharacterized protein</fullName>
    </submittedName>
</protein>
<comment type="caution">
    <text evidence="11">The sequence shown here is derived from an EMBL/GenBank/DDBJ whole genome shotgun (WGS) entry which is preliminary data.</text>
</comment>
<dbReference type="GO" id="GO:0016787">
    <property type="term" value="F:hydrolase activity"/>
    <property type="evidence" value="ECO:0007669"/>
    <property type="project" value="UniProtKB-KW"/>
</dbReference>
<dbReference type="GO" id="GO:0005634">
    <property type="term" value="C:nucleus"/>
    <property type="evidence" value="ECO:0007669"/>
    <property type="project" value="UniProtKB-SubCell"/>
</dbReference>
<dbReference type="Pfam" id="PF00270">
    <property type="entry name" value="DEAD"/>
    <property type="match status" value="1"/>
</dbReference>
<evidence type="ECO:0000256" key="8">
    <source>
        <dbReference type="ARBA" id="ARBA00023242"/>
    </source>
</evidence>
<evidence type="ECO:0000256" key="4">
    <source>
        <dbReference type="ARBA" id="ARBA00022801"/>
    </source>
</evidence>
<evidence type="ECO:0000259" key="9">
    <source>
        <dbReference type="PROSITE" id="PS51192"/>
    </source>
</evidence>
<keyword evidence="2" id="KW-0547">Nucleotide-binding</keyword>
<dbReference type="GO" id="GO:0004386">
    <property type="term" value="F:helicase activity"/>
    <property type="evidence" value="ECO:0007669"/>
    <property type="project" value="UniProtKB-KW"/>
</dbReference>
<feature type="domain" description="Helicase C-terminal" evidence="10">
    <location>
        <begin position="201"/>
        <end position="357"/>
    </location>
</feature>
<evidence type="ECO:0000256" key="3">
    <source>
        <dbReference type="ARBA" id="ARBA00022763"/>
    </source>
</evidence>
<evidence type="ECO:0000256" key="5">
    <source>
        <dbReference type="ARBA" id="ARBA00022806"/>
    </source>
</evidence>
<sequence>MRAEHLFRFPEWVANEVVDFYNSMGISHLFEWQHDFLCKATTSSENLVFSAPTSGGKSLVAELLALQLCLTGKKVVFVFPYISIAREKLSQLQRCFRRVDIQVAGYIGPQAINPLEMRIAICTIEKSASLINRALSEEWIQDIGMIIVDELHMVCDSSRGSHLENMLAKILLWNKMNAEKKVRIIGMSATIPQIDLIGNCLVVPCFLKSNPVLVMCSSKKDAEKTSISIAMLLDKMRKARNEILGVLELRIERLRFLKGLMEKIGCKDRAMFSALALSVAFHHAGLTLEERDYIERGFREGTILVLVATSTLASGVNLPVERVIIKAQLRGPSPLNQMTYKQMVGRAGRMGFSEKGK</sequence>
<dbReference type="InterPro" id="IPR001650">
    <property type="entry name" value="Helicase_C-like"/>
</dbReference>
<dbReference type="InterPro" id="IPR050474">
    <property type="entry name" value="Hel308_SKI2-like"/>
</dbReference>
<keyword evidence="5" id="KW-0347">Helicase</keyword>
<dbReference type="PROSITE" id="PS51194">
    <property type="entry name" value="HELICASE_CTER"/>
    <property type="match status" value="1"/>
</dbReference>
<evidence type="ECO:0000256" key="1">
    <source>
        <dbReference type="ARBA" id="ARBA00004123"/>
    </source>
</evidence>
<dbReference type="OrthoDB" id="2320933at2759"/>
<name>A0A8S1EPE9_9PELO</name>
<proteinExistence type="predicted"/>
<dbReference type="AlphaFoldDB" id="A0A8S1EPE9"/>
<keyword evidence="6" id="KW-0067">ATP-binding</keyword>
<dbReference type="GO" id="GO:0003676">
    <property type="term" value="F:nucleic acid binding"/>
    <property type="evidence" value="ECO:0007669"/>
    <property type="project" value="InterPro"/>
</dbReference>
<dbReference type="EMBL" id="CADEPM010000003">
    <property type="protein sequence ID" value="CAB3401340.1"/>
    <property type="molecule type" value="Genomic_DNA"/>
</dbReference>
<dbReference type="GO" id="GO:0005524">
    <property type="term" value="F:ATP binding"/>
    <property type="evidence" value="ECO:0007669"/>
    <property type="project" value="UniProtKB-KW"/>
</dbReference>
<evidence type="ECO:0000256" key="2">
    <source>
        <dbReference type="ARBA" id="ARBA00022741"/>
    </source>
</evidence>
<keyword evidence="3" id="KW-0227">DNA damage</keyword>
<dbReference type="PANTHER" id="PTHR47961:SF6">
    <property type="entry name" value="DNA-DIRECTED DNA POLYMERASE"/>
    <property type="match status" value="1"/>
</dbReference>
<dbReference type="InterPro" id="IPR027417">
    <property type="entry name" value="P-loop_NTPase"/>
</dbReference>
<evidence type="ECO:0000259" key="10">
    <source>
        <dbReference type="PROSITE" id="PS51194"/>
    </source>
</evidence>
<gene>
    <name evidence="11" type="ORF">CBOVIS_LOCUS4099</name>
</gene>
<dbReference type="PROSITE" id="PS51192">
    <property type="entry name" value="HELICASE_ATP_BIND_1"/>
    <property type="match status" value="1"/>
</dbReference>
<keyword evidence="8" id="KW-0539">Nucleus</keyword>
<dbReference type="SMART" id="SM00487">
    <property type="entry name" value="DEXDc"/>
    <property type="match status" value="1"/>
</dbReference>
<feature type="domain" description="Helicase ATP-binding" evidence="9">
    <location>
        <begin position="38"/>
        <end position="193"/>
    </location>
</feature>
<evidence type="ECO:0000256" key="7">
    <source>
        <dbReference type="ARBA" id="ARBA00023204"/>
    </source>
</evidence>
<dbReference type="Proteomes" id="UP000494206">
    <property type="component" value="Unassembled WGS sequence"/>
</dbReference>
<dbReference type="FunFam" id="3.40.50.300:FF:000813">
    <property type="entry name" value="helicase POLQ-like isoform X1"/>
    <property type="match status" value="1"/>
</dbReference>
<dbReference type="GO" id="GO:0006281">
    <property type="term" value="P:DNA repair"/>
    <property type="evidence" value="ECO:0007669"/>
    <property type="project" value="UniProtKB-KW"/>
</dbReference>
<evidence type="ECO:0000256" key="6">
    <source>
        <dbReference type="ARBA" id="ARBA00022840"/>
    </source>
</evidence>
<dbReference type="Pfam" id="PF00271">
    <property type="entry name" value="Helicase_C"/>
    <property type="match status" value="1"/>
</dbReference>
<dbReference type="PANTHER" id="PTHR47961">
    <property type="entry name" value="DNA POLYMERASE THETA, PUTATIVE (AFU_ORTHOLOGUE AFUA_1G05260)-RELATED"/>
    <property type="match status" value="1"/>
</dbReference>
<reference evidence="11 12" key="1">
    <citation type="submission" date="2020-04" db="EMBL/GenBank/DDBJ databases">
        <authorList>
            <person name="Laetsch R D."/>
            <person name="Stevens L."/>
            <person name="Kumar S."/>
            <person name="Blaxter L. M."/>
        </authorList>
    </citation>
    <scope>NUCLEOTIDE SEQUENCE [LARGE SCALE GENOMIC DNA]</scope>
</reference>
<dbReference type="InterPro" id="IPR014001">
    <property type="entry name" value="Helicase_ATP-bd"/>
</dbReference>
<organism evidence="11 12">
    <name type="scientific">Caenorhabditis bovis</name>
    <dbReference type="NCBI Taxonomy" id="2654633"/>
    <lineage>
        <taxon>Eukaryota</taxon>
        <taxon>Metazoa</taxon>
        <taxon>Ecdysozoa</taxon>
        <taxon>Nematoda</taxon>
        <taxon>Chromadorea</taxon>
        <taxon>Rhabditida</taxon>
        <taxon>Rhabditina</taxon>
        <taxon>Rhabditomorpha</taxon>
        <taxon>Rhabditoidea</taxon>
        <taxon>Rhabditidae</taxon>
        <taxon>Peloderinae</taxon>
        <taxon>Caenorhabditis</taxon>
    </lineage>
</organism>
<keyword evidence="4" id="KW-0378">Hydrolase</keyword>
<accession>A0A8S1EPE9</accession>
<dbReference type="SUPFAM" id="SSF52540">
    <property type="entry name" value="P-loop containing nucleoside triphosphate hydrolases"/>
    <property type="match status" value="1"/>
</dbReference>
<dbReference type="SMART" id="SM00490">
    <property type="entry name" value="HELICc"/>
    <property type="match status" value="1"/>
</dbReference>
<dbReference type="InterPro" id="IPR011545">
    <property type="entry name" value="DEAD/DEAH_box_helicase_dom"/>
</dbReference>